<keyword evidence="2" id="KW-1185">Reference proteome</keyword>
<dbReference type="Proteomes" id="UP000593574">
    <property type="component" value="Unassembled WGS sequence"/>
</dbReference>
<gene>
    <name evidence="1" type="ORF">Golax_011926</name>
</gene>
<protein>
    <submittedName>
        <fullName evidence="1">Uncharacterized protein</fullName>
    </submittedName>
</protein>
<accession>A0A7J8ZM05</accession>
<proteinExistence type="predicted"/>
<organism evidence="1 2">
    <name type="scientific">Gossypium laxum</name>
    <dbReference type="NCBI Taxonomy" id="34288"/>
    <lineage>
        <taxon>Eukaryota</taxon>
        <taxon>Viridiplantae</taxon>
        <taxon>Streptophyta</taxon>
        <taxon>Embryophyta</taxon>
        <taxon>Tracheophyta</taxon>
        <taxon>Spermatophyta</taxon>
        <taxon>Magnoliopsida</taxon>
        <taxon>eudicotyledons</taxon>
        <taxon>Gunneridae</taxon>
        <taxon>Pentapetalae</taxon>
        <taxon>rosids</taxon>
        <taxon>malvids</taxon>
        <taxon>Malvales</taxon>
        <taxon>Malvaceae</taxon>
        <taxon>Malvoideae</taxon>
        <taxon>Gossypium</taxon>
    </lineage>
</organism>
<dbReference type="EMBL" id="JABEZV010000006">
    <property type="protein sequence ID" value="MBA0712853.1"/>
    <property type="molecule type" value="Genomic_DNA"/>
</dbReference>
<evidence type="ECO:0000313" key="2">
    <source>
        <dbReference type="Proteomes" id="UP000593574"/>
    </source>
</evidence>
<dbReference type="AlphaFoldDB" id="A0A7J8ZM05"/>
<comment type="caution">
    <text evidence="1">The sequence shown here is derived from an EMBL/GenBank/DDBJ whole genome shotgun (WGS) entry which is preliminary data.</text>
</comment>
<sequence>MIHRISIIASSLYYKANFQTTKALQAVIKSFCQYSGQSINYNKSDIRRVKRITNDGSPWKALWKLCHDCLPLRSRLSQRHIIAHSHCVTVCYVDMRRETWTTSFVHVLSPELYGLALPGLSVRIKLDSRISGIGFPTGSINTKH</sequence>
<name>A0A7J8ZM05_9ROSI</name>
<evidence type="ECO:0000313" key="1">
    <source>
        <dbReference type="EMBL" id="MBA0712853.1"/>
    </source>
</evidence>
<reference evidence="1 2" key="1">
    <citation type="journal article" date="2019" name="Genome Biol. Evol.">
        <title>Insights into the evolution of the New World diploid cottons (Gossypium, subgenus Houzingenia) based on genome sequencing.</title>
        <authorList>
            <person name="Grover C.E."/>
            <person name="Arick M.A. 2nd"/>
            <person name="Thrash A."/>
            <person name="Conover J.L."/>
            <person name="Sanders W.S."/>
            <person name="Peterson D.G."/>
            <person name="Frelichowski J.E."/>
            <person name="Scheffler J.A."/>
            <person name="Scheffler B.E."/>
            <person name="Wendel J.F."/>
        </authorList>
    </citation>
    <scope>NUCLEOTIDE SEQUENCE [LARGE SCALE GENOMIC DNA]</scope>
    <source>
        <strain evidence="1">4</strain>
        <tissue evidence="1">Leaf</tissue>
    </source>
</reference>